<dbReference type="GO" id="GO:0005635">
    <property type="term" value="C:nuclear envelope"/>
    <property type="evidence" value="ECO:0007669"/>
    <property type="project" value="UniProtKB-SubCell"/>
</dbReference>
<evidence type="ECO:0000256" key="10">
    <source>
        <dbReference type="SAM" id="MobiDB-lite"/>
    </source>
</evidence>
<evidence type="ECO:0000256" key="4">
    <source>
        <dbReference type="ARBA" id="ARBA00022692"/>
    </source>
</evidence>
<sequence>MAKPRSPPITRGRKTQQPEQVSEDDDDDESSENDDSYSHQSENTSYTSSDSYRLHVNPRSDLSQHSNVNVNNVSETYKRSTRLDTSTSSCNDGAVNVSKSPTSLYPSLEEFKQGDTVKKQTESRKEYSHEGASKIYVEKQKDTRFISIIKWLALVAIGVAFGYCCYLRASKPSDNNNISPFDRFVSDVNNIEKILYNQNKRLWKTVKASTVHVLHGENSTYPVVILMAFPAQRAHISKCIAKKITSYYDIVHGLTPVESTTDISQLENLQPALQKETLDKNLYSAFSSNKRKSFFIENLQLLHPEAALLLHGYCDNDNAPYKDVMIVLLLVIDDQDFVDYNSADVENYLEQLWSRGLEVDKVKALLSRVANNVVTIEAEDDETFRKACL</sequence>
<keyword evidence="7" id="KW-0325">Glycoprotein</keyword>
<evidence type="ECO:0000313" key="14">
    <source>
        <dbReference type="EMBL" id="CEK67495.1"/>
    </source>
</evidence>
<dbReference type="InterPro" id="IPR008662">
    <property type="entry name" value="TOIP1/2"/>
</dbReference>
<dbReference type="InterPro" id="IPR038599">
    <property type="entry name" value="LAP1C-like_C_sf"/>
</dbReference>
<organism evidence="13">
    <name type="scientific">Arion vulgaris</name>
    <dbReference type="NCBI Taxonomy" id="1028688"/>
    <lineage>
        <taxon>Eukaryota</taxon>
        <taxon>Metazoa</taxon>
        <taxon>Spiralia</taxon>
        <taxon>Lophotrochozoa</taxon>
        <taxon>Mollusca</taxon>
        <taxon>Gastropoda</taxon>
        <taxon>Heterobranchia</taxon>
        <taxon>Euthyneura</taxon>
        <taxon>Panpulmonata</taxon>
        <taxon>Eupulmonata</taxon>
        <taxon>Stylommatophora</taxon>
        <taxon>Helicina</taxon>
        <taxon>Arionoidea</taxon>
        <taxon>Arionidae</taxon>
        <taxon>Arion</taxon>
    </lineage>
</organism>
<dbReference type="PANTHER" id="PTHR18843">
    <property type="entry name" value="TORSIN-1A-INTERACTING PROTEIN"/>
    <property type="match status" value="1"/>
</dbReference>
<accession>A0A0B6ZFX6</accession>
<feature type="compositionally biased region" description="Polar residues" evidence="10">
    <location>
        <begin position="38"/>
        <end position="51"/>
    </location>
</feature>
<keyword evidence="3" id="KW-0597">Phosphoprotein</keyword>
<protein>
    <recommendedName>
        <fullName evidence="12">Torsin-1A-interacting protein 1/2 AAA+ activator domain-containing protein</fullName>
    </recommendedName>
</protein>
<feature type="compositionally biased region" description="Polar residues" evidence="10">
    <location>
        <begin position="83"/>
        <end position="95"/>
    </location>
</feature>
<keyword evidence="4 11" id="KW-0812">Transmembrane</keyword>
<evidence type="ECO:0000256" key="9">
    <source>
        <dbReference type="ARBA" id="ARBA00037847"/>
    </source>
</evidence>
<evidence type="ECO:0000256" key="11">
    <source>
        <dbReference type="SAM" id="Phobius"/>
    </source>
</evidence>
<evidence type="ECO:0000256" key="6">
    <source>
        <dbReference type="ARBA" id="ARBA00023136"/>
    </source>
</evidence>
<feature type="transmembrane region" description="Helical" evidence="11">
    <location>
        <begin position="148"/>
        <end position="169"/>
    </location>
</feature>
<evidence type="ECO:0000259" key="12">
    <source>
        <dbReference type="Pfam" id="PF05609"/>
    </source>
</evidence>
<feature type="region of interest" description="Disordered" evidence="10">
    <location>
        <begin position="1"/>
        <end position="95"/>
    </location>
</feature>
<evidence type="ECO:0000313" key="13">
    <source>
        <dbReference type="EMBL" id="CEK67494.1"/>
    </source>
</evidence>
<comment type="similarity">
    <text evidence="2">Belongs to the TOR1AIP family.</text>
</comment>
<keyword evidence="6 11" id="KW-0472">Membrane</keyword>
<evidence type="ECO:0000256" key="8">
    <source>
        <dbReference type="ARBA" id="ARBA00023242"/>
    </source>
</evidence>
<dbReference type="EMBL" id="HACG01020630">
    <property type="protein sequence ID" value="CEK67495.1"/>
    <property type="molecule type" value="Transcribed_RNA"/>
</dbReference>
<reference evidence="13" key="1">
    <citation type="submission" date="2014-12" db="EMBL/GenBank/DDBJ databases">
        <title>Insight into the proteome of Arion vulgaris.</title>
        <authorList>
            <person name="Aradska J."/>
            <person name="Bulat T."/>
            <person name="Smidak R."/>
            <person name="Sarate P."/>
            <person name="Gangsoo J."/>
            <person name="Sialana F."/>
            <person name="Bilban M."/>
            <person name="Lubec G."/>
        </authorList>
    </citation>
    <scope>NUCLEOTIDE SEQUENCE</scope>
    <source>
        <tissue evidence="13">Skin</tissue>
    </source>
</reference>
<keyword evidence="5 11" id="KW-1133">Transmembrane helix</keyword>
<dbReference type="Pfam" id="PF05609">
    <property type="entry name" value="LAP1_C"/>
    <property type="match status" value="1"/>
</dbReference>
<feature type="compositionally biased region" description="Acidic residues" evidence="10">
    <location>
        <begin position="21"/>
        <end position="35"/>
    </location>
</feature>
<dbReference type="GO" id="GO:0001671">
    <property type="term" value="F:ATPase activator activity"/>
    <property type="evidence" value="ECO:0007669"/>
    <property type="project" value="InterPro"/>
</dbReference>
<dbReference type="InterPro" id="IPR046753">
    <property type="entry name" value="TOIP1/2_C"/>
</dbReference>
<gene>
    <name evidence="13" type="primary">ORF62834</name>
    <name evidence="14" type="synonym">ORF62835</name>
</gene>
<evidence type="ECO:0000256" key="3">
    <source>
        <dbReference type="ARBA" id="ARBA00022553"/>
    </source>
</evidence>
<dbReference type="GO" id="GO:0016020">
    <property type="term" value="C:membrane"/>
    <property type="evidence" value="ECO:0007669"/>
    <property type="project" value="TreeGrafter"/>
</dbReference>
<keyword evidence="8" id="KW-0539">Nucleus</keyword>
<proteinExistence type="inferred from homology"/>
<dbReference type="GO" id="GO:0061024">
    <property type="term" value="P:membrane organization"/>
    <property type="evidence" value="ECO:0007669"/>
    <property type="project" value="TreeGrafter"/>
</dbReference>
<dbReference type="PANTHER" id="PTHR18843:SF7">
    <property type="entry name" value="LAMINA-ASSOCIATED POLYPEPTIDE 1B ISOFORM 1-RELATED"/>
    <property type="match status" value="1"/>
</dbReference>
<name>A0A0B6ZFX6_9EUPU</name>
<dbReference type="AlphaFoldDB" id="A0A0B6ZFX6"/>
<dbReference type="Gene3D" id="3.40.50.12190">
    <property type="match status" value="1"/>
</dbReference>
<evidence type="ECO:0000256" key="5">
    <source>
        <dbReference type="ARBA" id="ARBA00022989"/>
    </source>
</evidence>
<evidence type="ECO:0000256" key="1">
    <source>
        <dbReference type="ARBA" id="ARBA00004259"/>
    </source>
</evidence>
<comment type="subcellular location">
    <subcellularLocation>
        <location evidence="9">Endomembrane system</location>
        <topology evidence="9">Single-pass membrane protein</topology>
    </subcellularLocation>
    <subcellularLocation>
        <location evidence="1">Nucleus envelope</location>
    </subcellularLocation>
</comment>
<dbReference type="EMBL" id="HACG01020629">
    <property type="protein sequence ID" value="CEK67494.1"/>
    <property type="molecule type" value="Transcribed_RNA"/>
</dbReference>
<evidence type="ECO:0000256" key="2">
    <source>
        <dbReference type="ARBA" id="ARBA00007860"/>
    </source>
</evidence>
<evidence type="ECO:0000256" key="7">
    <source>
        <dbReference type="ARBA" id="ARBA00023180"/>
    </source>
</evidence>
<feature type="domain" description="Torsin-1A-interacting protein 1/2 AAA+ activator" evidence="12">
    <location>
        <begin position="180"/>
        <end position="336"/>
    </location>
</feature>